<accession>A0A094YKU6</accession>
<comment type="caution">
    <text evidence="1">The sequence shown here is derived from an EMBL/GenBank/DDBJ whole genome shotgun (WGS) entry which is preliminary data.</text>
</comment>
<evidence type="ECO:0000313" key="2">
    <source>
        <dbReference type="Proteomes" id="UP000029452"/>
    </source>
</evidence>
<gene>
    <name evidence="1" type="ORF">LptCag_1566</name>
</gene>
<dbReference type="AlphaFoldDB" id="A0A094YKU6"/>
<reference evidence="1 2" key="1">
    <citation type="submission" date="2014-06" db="EMBL/GenBank/DDBJ databases">
        <title>Draft genome sequence of iron oxidizing acidophile Leptospirillum ferriphilum DSM14647.</title>
        <authorList>
            <person name="Cardenas J.P."/>
            <person name="Lazcano M."/>
            <person name="Ossandon F.J."/>
            <person name="Corbett M."/>
            <person name="Holmes D.S."/>
            <person name="Watkin E."/>
        </authorList>
    </citation>
    <scope>NUCLEOTIDE SEQUENCE [LARGE SCALE GENOMIC DNA]</scope>
    <source>
        <strain evidence="1 2">DSM 14647</strain>
    </source>
</reference>
<name>A0A094YKU6_9BACT</name>
<dbReference type="PATRIC" id="fig|178606.4.peg.1572"/>
<organism evidence="1 2">
    <name type="scientific">Leptospirillum ferriphilum</name>
    <dbReference type="NCBI Taxonomy" id="178606"/>
    <lineage>
        <taxon>Bacteria</taxon>
        <taxon>Pseudomonadati</taxon>
        <taxon>Nitrospirota</taxon>
        <taxon>Nitrospiria</taxon>
        <taxon>Nitrospirales</taxon>
        <taxon>Nitrospiraceae</taxon>
        <taxon>Leptospirillum</taxon>
    </lineage>
</organism>
<dbReference type="Proteomes" id="UP000029452">
    <property type="component" value="Unassembled WGS sequence"/>
</dbReference>
<dbReference type="EMBL" id="JPGK01000005">
    <property type="protein sequence ID" value="KGA93856.1"/>
    <property type="molecule type" value="Genomic_DNA"/>
</dbReference>
<sequence length="67" mass="7554">MDDSVSSSLTELHSLPPLLEVIAGLSSDKGEETFFGWSRAITRPFFRRSNPVHPLECDEDTIRVAHR</sequence>
<evidence type="ECO:0000313" key="1">
    <source>
        <dbReference type="EMBL" id="KGA93856.1"/>
    </source>
</evidence>
<protein>
    <submittedName>
        <fullName evidence="1">Uncharacterized protein</fullName>
    </submittedName>
</protein>
<proteinExistence type="predicted"/>